<proteinExistence type="predicted"/>
<dbReference type="eggNOG" id="COG3617">
    <property type="taxonomic scope" value="Bacteria"/>
</dbReference>
<evidence type="ECO:0000313" key="3">
    <source>
        <dbReference type="EMBL" id="CAR55739.1"/>
    </source>
</evidence>
<dbReference type="Proteomes" id="UP000001035">
    <property type="component" value="Chromosome 2"/>
</dbReference>
<feature type="domain" description="Bro-N" evidence="2">
    <location>
        <begin position="1"/>
        <end position="104"/>
    </location>
</feature>
<dbReference type="PROSITE" id="PS51750">
    <property type="entry name" value="BRO_N"/>
    <property type="match status" value="1"/>
</dbReference>
<dbReference type="HOGENOM" id="CLU_046670_0_1_4"/>
<dbReference type="eggNOG" id="COG3645">
    <property type="taxonomic scope" value="Bacteria"/>
</dbReference>
<feature type="coiled-coil region" evidence="1">
    <location>
        <begin position="118"/>
        <end position="145"/>
    </location>
</feature>
<reference evidence="3 4" key="1">
    <citation type="journal article" date="2009" name="J. Bacteriol.">
        <title>The genome of Burkholderia cenocepacia J2315, an epidemic pathogen of cystic fibrosis patients.</title>
        <authorList>
            <person name="Holden M.T."/>
            <person name="Seth-Smith H.M."/>
            <person name="Crossman L.C."/>
            <person name="Sebaihia M."/>
            <person name="Bentley S.D."/>
            <person name="Cerdeno-Tarraga A.M."/>
            <person name="Thomson N.R."/>
            <person name="Bason N."/>
            <person name="Quail M.A."/>
            <person name="Sharp S."/>
            <person name="Cherevach I."/>
            <person name="Churcher C."/>
            <person name="Goodhead I."/>
            <person name="Hauser H."/>
            <person name="Holroyd N."/>
            <person name="Mungall K."/>
            <person name="Scott P."/>
            <person name="Walker D."/>
            <person name="White B."/>
            <person name="Rose H."/>
            <person name="Iversen P."/>
            <person name="Mil-Homens D."/>
            <person name="Rocha E.P."/>
            <person name="Fialho A.M."/>
            <person name="Baldwin A."/>
            <person name="Dowson C."/>
            <person name="Barrell B.G."/>
            <person name="Govan J.R."/>
            <person name="Vandamme P."/>
            <person name="Hart C.A."/>
            <person name="Mahenthiralingam E."/>
            <person name="Parkhill J."/>
        </authorList>
    </citation>
    <scope>NUCLEOTIDE SEQUENCE [LARGE SCALE GENOMIC DNA]</scope>
    <source>
        <strain evidence="4">ATCC BAA-245 / DSM 16553 / LMG 16656 / NCTC 13227 / J2315 / CF5610</strain>
    </source>
</reference>
<dbReference type="PANTHER" id="PTHR36180">
    <property type="entry name" value="DNA-BINDING PROTEIN-RELATED-RELATED"/>
    <property type="match status" value="1"/>
</dbReference>
<dbReference type="PANTHER" id="PTHR36180:SF2">
    <property type="entry name" value="BRO FAMILY PROTEIN"/>
    <property type="match status" value="1"/>
</dbReference>
<dbReference type="InterPro" id="IPR003497">
    <property type="entry name" value="BRO_N_domain"/>
</dbReference>
<dbReference type="RefSeq" id="WP_012493412.1">
    <property type="nucleotide sequence ID" value="NC_011001.1"/>
</dbReference>
<dbReference type="BioCyc" id="BCEN216591:G1G1V-5925-MONOMER"/>
<dbReference type="GO" id="GO:0003677">
    <property type="term" value="F:DNA binding"/>
    <property type="evidence" value="ECO:0007669"/>
    <property type="project" value="InterPro"/>
</dbReference>
<evidence type="ECO:0000259" key="2">
    <source>
        <dbReference type="PROSITE" id="PS51750"/>
    </source>
</evidence>
<keyword evidence="4" id="KW-1185">Reference proteome</keyword>
<dbReference type="AlphaFoldDB" id="B4EME3"/>
<keyword evidence="1" id="KW-0175">Coiled coil</keyword>
<dbReference type="Pfam" id="PF02498">
    <property type="entry name" value="Bro-N"/>
    <property type="match status" value="1"/>
</dbReference>
<dbReference type="SMART" id="SM01040">
    <property type="entry name" value="Bro-N"/>
    <property type="match status" value="1"/>
</dbReference>
<evidence type="ECO:0000256" key="1">
    <source>
        <dbReference type="SAM" id="Coils"/>
    </source>
</evidence>
<name>B4EME3_BURCJ</name>
<sequence>MNNGLLSFDHDGATIRTLTVEGEPYFVARDVAEILGYSNYRDAIARHCKGVVKHDTPTVGGMQELTYIPERDVYRLVMRSKLPGAERFEEWVVGTVLPSIRKSGSYAVQPAFETPRTLVEALRLAADLEEKRAALEVENKHQAQLIEYHKPDVQFAEAMRASEDLVDIPTVAKTLSKIKPIGPIQLARALKECGIFRKDHKENLPMQKFVNAGFFTVIPSTWTAPDGAVKTHYKVMVTGAGLQPLTDWYVKYIETLPPTLSKKRK</sequence>
<protein>
    <submittedName>
        <fullName evidence="3">Hypothetical phage protein</fullName>
    </submittedName>
</protein>
<accession>B4EME3</accession>
<dbReference type="KEGG" id="bcj:BCAM1879"/>
<dbReference type="Pfam" id="PF03374">
    <property type="entry name" value="ANT"/>
    <property type="match status" value="1"/>
</dbReference>
<gene>
    <name evidence="3" type="ORF">BCAM1879</name>
</gene>
<dbReference type="InterPro" id="IPR005039">
    <property type="entry name" value="Ant_C"/>
</dbReference>
<evidence type="ECO:0000313" key="4">
    <source>
        <dbReference type="Proteomes" id="UP000001035"/>
    </source>
</evidence>
<dbReference type="EMBL" id="AM747721">
    <property type="protein sequence ID" value="CAR55739.1"/>
    <property type="molecule type" value="Genomic_DNA"/>
</dbReference>
<organism evidence="3 4">
    <name type="scientific">Burkholderia cenocepacia (strain ATCC BAA-245 / DSM 16553 / LMG 16656 / NCTC 13227 / J2315 / CF5610)</name>
    <name type="common">Burkholderia cepacia (strain J2315)</name>
    <dbReference type="NCBI Taxonomy" id="216591"/>
    <lineage>
        <taxon>Bacteria</taxon>
        <taxon>Pseudomonadati</taxon>
        <taxon>Pseudomonadota</taxon>
        <taxon>Betaproteobacteria</taxon>
        <taxon>Burkholderiales</taxon>
        <taxon>Burkholderiaceae</taxon>
        <taxon>Burkholderia</taxon>
        <taxon>Burkholderia cepacia complex</taxon>
    </lineage>
</organism>